<proteinExistence type="predicted"/>
<dbReference type="EMBL" id="JAPZBR010000001">
    <property type="protein sequence ID" value="KAJ5366769.1"/>
    <property type="molecule type" value="Genomic_DNA"/>
</dbReference>
<dbReference type="Proteomes" id="UP001148299">
    <property type="component" value="Unassembled WGS sequence"/>
</dbReference>
<dbReference type="AlphaFoldDB" id="A0A9W9RXA4"/>
<evidence type="ECO:0000313" key="2">
    <source>
        <dbReference type="Proteomes" id="UP001148299"/>
    </source>
</evidence>
<comment type="caution">
    <text evidence="1">The sequence shown here is derived from an EMBL/GenBank/DDBJ whole genome shotgun (WGS) entry which is preliminary data.</text>
</comment>
<keyword evidence="2" id="KW-1185">Reference proteome</keyword>
<organism evidence="1 2">
    <name type="scientific">Penicillium brevicompactum</name>
    <dbReference type="NCBI Taxonomy" id="5074"/>
    <lineage>
        <taxon>Eukaryota</taxon>
        <taxon>Fungi</taxon>
        <taxon>Dikarya</taxon>
        <taxon>Ascomycota</taxon>
        <taxon>Pezizomycotina</taxon>
        <taxon>Eurotiomycetes</taxon>
        <taxon>Eurotiomycetidae</taxon>
        <taxon>Eurotiales</taxon>
        <taxon>Aspergillaceae</taxon>
        <taxon>Penicillium</taxon>
    </lineage>
</organism>
<reference evidence="1" key="2">
    <citation type="journal article" date="2023" name="IMA Fungus">
        <title>Comparative genomic study of the Penicillium genus elucidates a diverse pangenome and 15 lateral gene transfer events.</title>
        <authorList>
            <person name="Petersen C."/>
            <person name="Sorensen T."/>
            <person name="Nielsen M.R."/>
            <person name="Sondergaard T.E."/>
            <person name="Sorensen J.L."/>
            <person name="Fitzpatrick D.A."/>
            <person name="Frisvad J.C."/>
            <person name="Nielsen K.L."/>
        </authorList>
    </citation>
    <scope>NUCLEOTIDE SEQUENCE</scope>
    <source>
        <strain evidence="1">IBT 35675</strain>
    </source>
</reference>
<sequence length="145" mass="15870">MTIMEQRRAPEIALEKLRRIMSRIFHDNEPQMTLPINRIAPIGKILEGARESIQVFICAREGVDIAEPNQVAGATITPSLQLAHTTSIASICSVLEPHDRNDVATQVLLEIFLWCPALASSAGKLVESVSPGIVILAFFDRGIVV</sequence>
<gene>
    <name evidence="1" type="ORF">N7541_000710</name>
</gene>
<evidence type="ECO:0000313" key="1">
    <source>
        <dbReference type="EMBL" id="KAJ5366769.1"/>
    </source>
</evidence>
<name>A0A9W9RXA4_PENBR</name>
<accession>A0A9W9RXA4</accession>
<reference evidence="1" key="1">
    <citation type="submission" date="2022-12" db="EMBL/GenBank/DDBJ databases">
        <authorList>
            <person name="Petersen C."/>
        </authorList>
    </citation>
    <scope>NUCLEOTIDE SEQUENCE</scope>
    <source>
        <strain evidence="1">IBT 35675</strain>
    </source>
</reference>
<protein>
    <submittedName>
        <fullName evidence="1">Uncharacterized protein</fullName>
    </submittedName>
</protein>